<dbReference type="InterPro" id="IPR000943">
    <property type="entry name" value="RNA_pol_sigma70"/>
</dbReference>
<comment type="subunit">
    <text evidence="5">Interacts transiently with the RNA polymerase catalytic core.</text>
</comment>
<dbReference type="InterPro" id="IPR013325">
    <property type="entry name" value="RNA_pol_sigma_r2"/>
</dbReference>
<evidence type="ECO:0000256" key="1">
    <source>
        <dbReference type="ARBA" id="ARBA00023015"/>
    </source>
</evidence>
<dbReference type="Pfam" id="PF04542">
    <property type="entry name" value="Sigma70_r2"/>
    <property type="match status" value="1"/>
</dbReference>
<dbReference type="EMBL" id="CP062983">
    <property type="protein sequence ID" value="QPC80700.1"/>
    <property type="molecule type" value="Genomic_DNA"/>
</dbReference>
<dbReference type="PROSITE" id="PS00716">
    <property type="entry name" value="SIGMA70_2"/>
    <property type="match status" value="1"/>
</dbReference>
<feature type="region of interest" description="Sigma-70 factor domain-4" evidence="5">
    <location>
        <begin position="353"/>
        <end position="406"/>
    </location>
</feature>
<feature type="domain" description="RNA polymerase sigma-70" evidence="6">
    <location>
        <begin position="378"/>
        <end position="404"/>
    </location>
</feature>
<dbReference type="HAMAP" id="MF_00963">
    <property type="entry name" value="Sigma70_RpoD_SigA"/>
    <property type="match status" value="1"/>
</dbReference>
<comment type="subcellular location">
    <subcellularLocation>
        <location evidence="5">Cytoplasm</location>
    </subcellularLocation>
</comment>
<dbReference type="InterPro" id="IPR036388">
    <property type="entry name" value="WH-like_DNA-bd_sf"/>
</dbReference>
<feature type="DNA-binding region" description="H-T-H motif" evidence="5">
    <location>
        <begin position="379"/>
        <end position="398"/>
    </location>
</feature>
<organism evidence="7 8">
    <name type="scientific">Phototrophicus methaneseepsis</name>
    <dbReference type="NCBI Taxonomy" id="2710758"/>
    <lineage>
        <taxon>Bacteria</taxon>
        <taxon>Bacillati</taxon>
        <taxon>Chloroflexota</taxon>
        <taxon>Candidatus Thermofontia</taxon>
        <taxon>Phototrophicales</taxon>
        <taxon>Phototrophicaceae</taxon>
        <taxon>Phototrophicus</taxon>
    </lineage>
</organism>
<evidence type="ECO:0000313" key="8">
    <source>
        <dbReference type="Proteomes" id="UP000594468"/>
    </source>
</evidence>
<dbReference type="InterPro" id="IPR007627">
    <property type="entry name" value="RNA_pol_sigma70_r2"/>
</dbReference>
<gene>
    <name evidence="5" type="primary">sigA</name>
    <name evidence="7" type="ORF">G4Y79_13360</name>
</gene>
<keyword evidence="4 5" id="KW-0804">Transcription</keyword>
<keyword evidence="2 5" id="KW-0731">Sigma factor</keyword>
<reference evidence="7 8" key="1">
    <citation type="submission" date="2020-02" db="EMBL/GenBank/DDBJ databases">
        <authorList>
            <person name="Zheng R.K."/>
            <person name="Sun C.M."/>
        </authorList>
    </citation>
    <scope>NUCLEOTIDE SEQUENCE [LARGE SCALE GENOMIC DNA]</scope>
    <source>
        <strain evidence="8">rifampicinis</strain>
    </source>
</reference>
<keyword evidence="5" id="KW-0963">Cytoplasm</keyword>
<feature type="short sequence motif" description="Interaction with polymerase core subunit RpoC" evidence="5">
    <location>
        <begin position="209"/>
        <end position="212"/>
    </location>
</feature>
<dbReference type="InterPro" id="IPR007624">
    <property type="entry name" value="RNA_pol_sigma70_r3"/>
</dbReference>
<feature type="region of interest" description="Sigma-70 factor domain-2" evidence="5">
    <location>
        <begin position="185"/>
        <end position="255"/>
    </location>
</feature>
<dbReference type="FunFam" id="1.10.601.10:FF:000001">
    <property type="entry name" value="RNA polymerase sigma factor SigA"/>
    <property type="match status" value="1"/>
</dbReference>
<name>A0A7S8IBQ1_9CHLR</name>
<feature type="region of interest" description="Sigma-70 factor domain-3" evidence="5">
    <location>
        <begin position="264"/>
        <end position="340"/>
    </location>
</feature>
<evidence type="ECO:0000313" key="7">
    <source>
        <dbReference type="EMBL" id="QPC80700.1"/>
    </source>
</evidence>
<dbReference type="KEGG" id="pmet:G4Y79_13360"/>
<dbReference type="GO" id="GO:0005737">
    <property type="term" value="C:cytoplasm"/>
    <property type="evidence" value="ECO:0007669"/>
    <property type="project" value="UniProtKB-SubCell"/>
</dbReference>
<dbReference type="GO" id="GO:0016987">
    <property type="term" value="F:sigma factor activity"/>
    <property type="evidence" value="ECO:0007669"/>
    <property type="project" value="UniProtKB-UniRule"/>
</dbReference>
<keyword evidence="1 5" id="KW-0805">Transcription regulation</keyword>
<proteinExistence type="inferred from homology"/>
<dbReference type="PRINTS" id="PR00046">
    <property type="entry name" value="SIGMA70FCT"/>
</dbReference>
<evidence type="ECO:0000256" key="5">
    <source>
        <dbReference type="HAMAP-Rule" id="MF_00963"/>
    </source>
</evidence>
<dbReference type="Pfam" id="PF04539">
    <property type="entry name" value="Sigma70_r3"/>
    <property type="match status" value="1"/>
</dbReference>
<dbReference type="GO" id="GO:0003677">
    <property type="term" value="F:DNA binding"/>
    <property type="evidence" value="ECO:0007669"/>
    <property type="project" value="UniProtKB-UniRule"/>
</dbReference>
<dbReference type="Pfam" id="PF04545">
    <property type="entry name" value="Sigma70_r4"/>
    <property type="match status" value="1"/>
</dbReference>
<keyword evidence="8" id="KW-1185">Reference proteome</keyword>
<dbReference type="PANTHER" id="PTHR30603:SF60">
    <property type="entry name" value="RNA POLYMERASE SIGMA FACTOR RPOD"/>
    <property type="match status" value="1"/>
</dbReference>
<sequence>MVETTLQKDQVRAQLMEKARRQGFITYDDILAMMPDVERDVALLDDLMDELLEADIEVVPGSGAPNTDNAGVAVDLNDDVSEEDMEDDEEEDDDELQALKFRNDLIEDAGYQAALDTDDVVGLYLKEAGRVPLLTAEEEVSLAKRMEAAVWAREKLEREGEELLWSEEQSLREVVMDGDAAQEHLIRANARLVISVAKKYIGRGVPFLDLIQEGNIGLIRATNKFEYQRGHKFSTYATWWIRQAVSRAVADQGRTIRVPVHMGDQLNRMRRVQLQLLQELGRDPKIEELAAGMETTPDKVENLLEISRRPVSLETPIDDDGDSTFGDFVEDANSPAPAEEVASHLLQEQLQQALDKLPPREAQILRLRYGLADGRVYTLEEVGQTIGVTRERVRQLEAQALNRLRQSSAHVILKDYLFES</sequence>
<dbReference type="InterPro" id="IPR042189">
    <property type="entry name" value="RNA_pol_sigma_70_r1_1_sf"/>
</dbReference>
<comment type="function">
    <text evidence="5">Sigma factors are initiation factors that promote the attachment of RNA polymerase to specific initiation sites and are then released. This sigma factor is the primary sigma factor during exponential growth.</text>
</comment>
<keyword evidence="3 5" id="KW-0238">DNA-binding</keyword>
<dbReference type="SUPFAM" id="SSF88946">
    <property type="entry name" value="Sigma2 domain of RNA polymerase sigma factors"/>
    <property type="match status" value="1"/>
</dbReference>
<dbReference type="PANTHER" id="PTHR30603">
    <property type="entry name" value="RNA POLYMERASE SIGMA FACTOR RPO"/>
    <property type="match status" value="1"/>
</dbReference>
<evidence type="ECO:0000256" key="3">
    <source>
        <dbReference type="ARBA" id="ARBA00023125"/>
    </source>
</evidence>
<dbReference type="Gene3D" id="1.10.601.10">
    <property type="entry name" value="RNA Polymerase Primary Sigma Factor"/>
    <property type="match status" value="2"/>
</dbReference>
<dbReference type="InterPro" id="IPR050239">
    <property type="entry name" value="Sigma-70_RNA_pol_init_factors"/>
</dbReference>
<dbReference type="Pfam" id="PF00140">
    <property type="entry name" value="Sigma70_r1_2"/>
    <property type="match status" value="1"/>
</dbReference>
<comment type="similarity">
    <text evidence="5">Belongs to the sigma-70 factor family. RpoD/SigA subfamily.</text>
</comment>
<dbReference type="InterPro" id="IPR013324">
    <property type="entry name" value="RNA_pol_sigma_r3/r4-like"/>
</dbReference>
<dbReference type="Pfam" id="PF03979">
    <property type="entry name" value="Sigma70_r1_1"/>
    <property type="match status" value="1"/>
</dbReference>
<dbReference type="InterPro" id="IPR014284">
    <property type="entry name" value="RNA_pol_sigma-70_dom"/>
</dbReference>
<dbReference type="RefSeq" id="WP_195168775.1">
    <property type="nucleotide sequence ID" value="NZ_CP062983.1"/>
</dbReference>
<evidence type="ECO:0000256" key="2">
    <source>
        <dbReference type="ARBA" id="ARBA00023082"/>
    </source>
</evidence>
<dbReference type="InterPro" id="IPR007630">
    <property type="entry name" value="RNA_pol_sigma70_r4"/>
</dbReference>
<dbReference type="SUPFAM" id="SSF88659">
    <property type="entry name" value="Sigma3 and sigma4 domains of RNA polymerase sigma factors"/>
    <property type="match status" value="2"/>
</dbReference>
<dbReference type="InterPro" id="IPR028630">
    <property type="entry name" value="Sigma70_RpoD"/>
</dbReference>
<dbReference type="CDD" id="cd06171">
    <property type="entry name" value="Sigma70_r4"/>
    <property type="match status" value="1"/>
</dbReference>
<accession>A0A7S8IBQ1</accession>
<protein>
    <recommendedName>
        <fullName evidence="5">RNA polymerase sigma factor SigA</fullName>
    </recommendedName>
</protein>
<dbReference type="AlphaFoldDB" id="A0A7S8IBQ1"/>
<dbReference type="Gene3D" id="1.10.220.120">
    <property type="entry name" value="Sigma-70 factor, region 1.1"/>
    <property type="match status" value="1"/>
</dbReference>
<dbReference type="Gene3D" id="1.10.10.10">
    <property type="entry name" value="Winged helix-like DNA-binding domain superfamily/Winged helix DNA-binding domain"/>
    <property type="match status" value="2"/>
</dbReference>
<dbReference type="InterPro" id="IPR009042">
    <property type="entry name" value="RNA_pol_sigma70_r1_2"/>
</dbReference>
<dbReference type="InterPro" id="IPR007127">
    <property type="entry name" value="RNA_pol_sigma_70_r1_1"/>
</dbReference>
<evidence type="ECO:0000256" key="4">
    <source>
        <dbReference type="ARBA" id="ARBA00023163"/>
    </source>
</evidence>
<dbReference type="GO" id="GO:0006352">
    <property type="term" value="P:DNA-templated transcription initiation"/>
    <property type="evidence" value="ECO:0007669"/>
    <property type="project" value="UniProtKB-UniRule"/>
</dbReference>
<dbReference type="NCBIfam" id="TIGR02937">
    <property type="entry name" value="sigma70-ECF"/>
    <property type="match status" value="1"/>
</dbReference>
<dbReference type="Proteomes" id="UP000594468">
    <property type="component" value="Chromosome"/>
</dbReference>
<evidence type="ECO:0000259" key="6">
    <source>
        <dbReference type="PROSITE" id="PS00716"/>
    </source>
</evidence>